<sequence length="392" mass="44225">MLMQKKVFSVLSVRPLPMELGNHSVQCDISYNPDRDKLAKTWRQLEAQAQPSFFLSWLWIGSWLDSCVEDCYLVEACMGSEVVGLGILVAQKSKLPFDSRKSYYLHRTGDPERDKLCMEYNDFLLLPQYAEKVRTAMLSTVFLTLVGNGTLVVGASQAGLFDSALDLGAERRCVWDSVAYKLDLNSLRANQMSLDQCLSRSGRYQIKRSLKRYESLGEITIDTAASVEAALGMLAVAEPYHLERWGDQPGQSGFANPTFKHFHHCLIQRGTDSGEVVLHSIFAGDELIGVIYNFHYGNQVYFYLSALNYRLQDKHLKPGLTAHYLLINQALSQGMDSYDFMAGATRYKQTFANSESPVATYHYQLPHFALRVEGSLRNLKQRITNGNRPSPS</sequence>
<evidence type="ECO:0000259" key="1">
    <source>
        <dbReference type="Pfam" id="PF13480"/>
    </source>
</evidence>
<dbReference type="EMBL" id="RSEJ01000006">
    <property type="protein sequence ID" value="NBI52509.1"/>
    <property type="molecule type" value="Genomic_DNA"/>
</dbReference>
<reference evidence="2 3" key="1">
    <citation type="journal article" date="2017" name="Int. J. Syst. Evol. Microbiol.">
        <title>Photobacterium alginatilyticum sp. nov., a marine bacterium isolated from bottom seawater.</title>
        <authorList>
            <person name="Wang X."/>
            <person name="Wang Y."/>
            <person name="Yang X."/>
            <person name="Sun H."/>
            <person name="Li B."/>
            <person name="Zhang X.H."/>
        </authorList>
    </citation>
    <scope>NUCLEOTIDE SEQUENCE [LARGE SCALE GENOMIC DNA]</scope>
    <source>
        <strain evidence="2 3">P03D4</strain>
    </source>
</reference>
<organism evidence="2 3">
    <name type="scientific">Photobacterium alginatilyticum</name>
    <dbReference type="NCBI Taxonomy" id="1775171"/>
    <lineage>
        <taxon>Bacteria</taxon>
        <taxon>Pseudomonadati</taxon>
        <taxon>Pseudomonadota</taxon>
        <taxon>Gammaproteobacteria</taxon>
        <taxon>Vibrionales</taxon>
        <taxon>Vibrionaceae</taxon>
        <taxon>Photobacterium</taxon>
    </lineage>
</organism>
<accession>A0ABW9YFE6</accession>
<evidence type="ECO:0000313" key="2">
    <source>
        <dbReference type="EMBL" id="NBI52509.1"/>
    </source>
</evidence>
<dbReference type="InterPro" id="IPR038740">
    <property type="entry name" value="BioF2-like_GNAT_dom"/>
</dbReference>
<keyword evidence="3" id="KW-1185">Reference proteome</keyword>
<feature type="domain" description="BioF2-like acetyltransferase" evidence="1">
    <location>
        <begin position="200"/>
        <end position="349"/>
    </location>
</feature>
<dbReference type="Pfam" id="PF13480">
    <property type="entry name" value="Acetyltransf_6"/>
    <property type="match status" value="1"/>
</dbReference>
<name>A0ABW9YFE6_9GAMM</name>
<proteinExistence type="predicted"/>
<evidence type="ECO:0000313" key="3">
    <source>
        <dbReference type="Proteomes" id="UP000738517"/>
    </source>
</evidence>
<dbReference type="Gene3D" id="3.40.630.30">
    <property type="match status" value="1"/>
</dbReference>
<dbReference type="Proteomes" id="UP000738517">
    <property type="component" value="Unassembled WGS sequence"/>
</dbReference>
<gene>
    <name evidence="2" type="ORF">EIZ48_07975</name>
</gene>
<dbReference type="InterPro" id="IPR016181">
    <property type="entry name" value="Acyl_CoA_acyltransferase"/>
</dbReference>
<comment type="caution">
    <text evidence="2">The sequence shown here is derived from an EMBL/GenBank/DDBJ whole genome shotgun (WGS) entry which is preliminary data.</text>
</comment>
<protein>
    <submittedName>
        <fullName evidence="2">GNAT family N-acetyltransferase</fullName>
    </submittedName>
</protein>
<dbReference type="SUPFAM" id="SSF55729">
    <property type="entry name" value="Acyl-CoA N-acyltransferases (Nat)"/>
    <property type="match status" value="1"/>
</dbReference>